<proteinExistence type="predicted"/>
<sequence>MILFSPLLPLQSSQEDSAKSLWNGKDLNLTVPLCWISPLCAVPPHEKYIGIQGDPISWKTLRIKDESGNSPDCLNTEQ</sequence>
<evidence type="ECO:0000313" key="1">
    <source>
        <dbReference type="EMBL" id="OPJ67049.1"/>
    </source>
</evidence>
<gene>
    <name evidence="1" type="ORF">AV530_016972</name>
</gene>
<accession>A0A1V4J4I5</accession>
<name>A0A1V4J4I5_PATFA</name>
<reference evidence="1 2" key="1">
    <citation type="submission" date="2016-02" db="EMBL/GenBank/DDBJ databases">
        <title>Band-tailed pigeon sequencing and assembly.</title>
        <authorList>
            <person name="Soares A.E."/>
            <person name="Novak B.J."/>
            <person name="Rice E.S."/>
            <person name="O'Connell B."/>
            <person name="Chang D."/>
            <person name="Weber S."/>
            <person name="Shapiro B."/>
        </authorList>
    </citation>
    <scope>NUCLEOTIDE SEQUENCE [LARGE SCALE GENOMIC DNA]</scope>
    <source>
        <strain evidence="1">BTP2013</strain>
        <tissue evidence="1">Blood</tissue>
    </source>
</reference>
<dbReference type="EMBL" id="LSYS01009367">
    <property type="protein sequence ID" value="OPJ67049.1"/>
    <property type="molecule type" value="Genomic_DNA"/>
</dbReference>
<evidence type="ECO:0000313" key="2">
    <source>
        <dbReference type="Proteomes" id="UP000190648"/>
    </source>
</evidence>
<organism evidence="1 2">
    <name type="scientific">Patagioenas fasciata monilis</name>
    <dbReference type="NCBI Taxonomy" id="372326"/>
    <lineage>
        <taxon>Eukaryota</taxon>
        <taxon>Metazoa</taxon>
        <taxon>Chordata</taxon>
        <taxon>Craniata</taxon>
        <taxon>Vertebrata</taxon>
        <taxon>Euteleostomi</taxon>
        <taxon>Archelosauria</taxon>
        <taxon>Archosauria</taxon>
        <taxon>Dinosauria</taxon>
        <taxon>Saurischia</taxon>
        <taxon>Theropoda</taxon>
        <taxon>Coelurosauria</taxon>
        <taxon>Aves</taxon>
        <taxon>Neognathae</taxon>
        <taxon>Neoaves</taxon>
        <taxon>Columbimorphae</taxon>
        <taxon>Columbiformes</taxon>
        <taxon>Columbidae</taxon>
        <taxon>Patagioenas</taxon>
    </lineage>
</organism>
<protein>
    <submittedName>
        <fullName evidence="1">Uncharacterized protein</fullName>
    </submittedName>
</protein>
<comment type="caution">
    <text evidence="1">The sequence shown here is derived from an EMBL/GenBank/DDBJ whole genome shotgun (WGS) entry which is preliminary data.</text>
</comment>
<dbReference type="Proteomes" id="UP000190648">
    <property type="component" value="Unassembled WGS sequence"/>
</dbReference>
<keyword evidence="2" id="KW-1185">Reference proteome</keyword>
<dbReference type="AlphaFoldDB" id="A0A1V4J4I5"/>